<dbReference type="InterPro" id="IPR028098">
    <property type="entry name" value="Glyco_trans_4-like_N"/>
</dbReference>
<accession>A0A0D0EFJ2</accession>
<protein>
    <recommendedName>
        <fullName evidence="7">Glycosyl transferase family 1</fullName>
    </recommendedName>
</protein>
<comment type="caution">
    <text evidence="3">The sequence shown here is derived from an EMBL/GenBank/DDBJ whole genome shotgun (WGS) entry which is preliminary data.</text>
</comment>
<dbReference type="OrthoDB" id="1411429at2"/>
<dbReference type="EMBL" id="JPRK01000004">
    <property type="protein sequence ID" value="KIO54199.1"/>
    <property type="molecule type" value="Genomic_DNA"/>
</dbReference>
<evidence type="ECO:0000313" key="5">
    <source>
        <dbReference type="Proteomes" id="UP000032061"/>
    </source>
</evidence>
<name>A0A0D0EFJ2_9FLAO</name>
<dbReference type="EMBL" id="MUGX01000008">
    <property type="protein sequence ID" value="OXA89693.1"/>
    <property type="molecule type" value="Genomic_DNA"/>
</dbReference>
<reference evidence="4 6" key="2">
    <citation type="submission" date="2016-11" db="EMBL/GenBank/DDBJ databases">
        <title>Whole genomes of Flavobacteriaceae.</title>
        <authorList>
            <person name="Stine C."/>
            <person name="Li C."/>
            <person name="Tadesse D."/>
        </authorList>
    </citation>
    <scope>NUCLEOTIDE SEQUENCE [LARGE SCALE GENOMIC DNA]</scope>
    <source>
        <strain evidence="4 6">ATCC 51468</strain>
    </source>
</reference>
<keyword evidence="6" id="KW-1185">Reference proteome</keyword>
<sequence length="377" mass="43771">MKILFVSMPSVHVTRWIENLKDADHELHWFDVLDRGKLETLSSVHQFTDWKKRKLPYIKGEYFLKKKIPLLYEKIVPNLEVSVEEAFEKIILEIQPDVVHSFELHYCSFPILKVMKKYIHIKWVYFCWGNDIFRHQVLKSDLEKISSVLKRTNFLITDCKRDFFLAEKYGFKGQFLGVLPGGAGYDLAHIKSSYKELHPRKIILIKGYQNEIGRALFVLKAIKTIIKDLEKFEIYVFSARGEVSNFILSDFELSKKVKILGQLNQLELFHYFGKSFLYIGNNISDGMPNTLIEALLLGAYPLQSNPGNATLELIGNKYFGMTIDNPENPEEIANKIMQIIGQKESLVSLASLNHENALEDYNYDKIKEKICNLYNSL</sequence>
<dbReference type="InterPro" id="IPR001296">
    <property type="entry name" value="Glyco_trans_1"/>
</dbReference>
<dbReference type="Pfam" id="PF00534">
    <property type="entry name" value="Glycos_transf_1"/>
    <property type="match status" value="1"/>
</dbReference>
<dbReference type="GO" id="GO:0016757">
    <property type="term" value="F:glycosyltransferase activity"/>
    <property type="evidence" value="ECO:0007669"/>
    <property type="project" value="InterPro"/>
</dbReference>
<dbReference type="Pfam" id="PF13477">
    <property type="entry name" value="Glyco_trans_4_2"/>
    <property type="match status" value="1"/>
</dbReference>
<gene>
    <name evidence="4" type="ORF">B0A73_04745</name>
    <name evidence="3" type="ORF">IW18_04170</name>
</gene>
<evidence type="ECO:0000313" key="3">
    <source>
        <dbReference type="EMBL" id="KIO54199.1"/>
    </source>
</evidence>
<evidence type="ECO:0000313" key="6">
    <source>
        <dbReference type="Proteomes" id="UP000198302"/>
    </source>
</evidence>
<feature type="domain" description="Glycosyl transferase family 1" evidence="1">
    <location>
        <begin position="250"/>
        <end position="346"/>
    </location>
</feature>
<proteinExistence type="predicted"/>
<reference evidence="3 5" key="1">
    <citation type="submission" date="2015-01" db="EMBL/GenBank/DDBJ databases">
        <title>Genome of Flavobacterium hibernum DSM 12611.</title>
        <authorList>
            <person name="Stropko S.J."/>
            <person name="Pipes S.E."/>
            <person name="Newman J.D."/>
        </authorList>
    </citation>
    <scope>NUCLEOTIDE SEQUENCE [LARGE SCALE GENOMIC DNA]</scope>
    <source>
        <strain evidence="3 5">DSM 12611</strain>
    </source>
</reference>
<dbReference type="Proteomes" id="UP000032061">
    <property type="component" value="Unassembled WGS sequence"/>
</dbReference>
<dbReference type="Proteomes" id="UP000198302">
    <property type="component" value="Unassembled WGS sequence"/>
</dbReference>
<dbReference type="AlphaFoldDB" id="A0A0D0EFJ2"/>
<evidence type="ECO:0000259" key="2">
    <source>
        <dbReference type="Pfam" id="PF13477"/>
    </source>
</evidence>
<organism evidence="3 5">
    <name type="scientific">Flavobacterium hibernum</name>
    <dbReference type="NCBI Taxonomy" id="37752"/>
    <lineage>
        <taxon>Bacteria</taxon>
        <taxon>Pseudomonadati</taxon>
        <taxon>Bacteroidota</taxon>
        <taxon>Flavobacteriia</taxon>
        <taxon>Flavobacteriales</taxon>
        <taxon>Flavobacteriaceae</taxon>
        <taxon>Flavobacterium</taxon>
    </lineage>
</organism>
<evidence type="ECO:0008006" key="7">
    <source>
        <dbReference type="Google" id="ProtNLM"/>
    </source>
</evidence>
<dbReference type="SUPFAM" id="SSF53756">
    <property type="entry name" value="UDP-Glycosyltransferase/glycogen phosphorylase"/>
    <property type="match status" value="1"/>
</dbReference>
<dbReference type="PANTHER" id="PTHR12526">
    <property type="entry name" value="GLYCOSYLTRANSFERASE"/>
    <property type="match status" value="1"/>
</dbReference>
<dbReference type="STRING" id="37752.IW18_04170"/>
<dbReference type="Gene3D" id="3.40.50.2000">
    <property type="entry name" value="Glycogen Phosphorylase B"/>
    <property type="match status" value="2"/>
</dbReference>
<evidence type="ECO:0000313" key="4">
    <source>
        <dbReference type="EMBL" id="OXA89693.1"/>
    </source>
</evidence>
<feature type="domain" description="Glycosyltransferase subfamily 4-like N-terminal" evidence="2">
    <location>
        <begin position="2"/>
        <end position="140"/>
    </location>
</feature>
<dbReference type="RefSeq" id="WP_041516304.1">
    <property type="nucleotide sequence ID" value="NZ_JPRK01000004.1"/>
</dbReference>
<evidence type="ECO:0000259" key="1">
    <source>
        <dbReference type="Pfam" id="PF00534"/>
    </source>
</evidence>